<dbReference type="EMBL" id="JAOAOG010000116">
    <property type="protein sequence ID" value="KAJ6248143.1"/>
    <property type="molecule type" value="Genomic_DNA"/>
</dbReference>
<feature type="compositionally biased region" description="Acidic residues" evidence="2">
    <location>
        <begin position="528"/>
        <end position="537"/>
    </location>
</feature>
<proteinExistence type="inferred from homology"/>
<dbReference type="InterPro" id="IPR043154">
    <property type="entry name" value="Sec-1-like_dom1"/>
</dbReference>
<evidence type="ECO:0000313" key="4">
    <source>
        <dbReference type="Proteomes" id="UP001150062"/>
    </source>
</evidence>
<dbReference type="InterPro" id="IPR027482">
    <property type="entry name" value="Sec1-like_dom2"/>
</dbReference>
<accession>A0ABQ8YU47</accession>
<evidence type="ECO:0000313" key="3">
    <source>
        <dbReference type="EMBL" id="KAJ6248143.1"/>
    </source>
</evidence>
<feature type="region of interest" description="Disordered" evidence="2">
    <location>
        <begin position="521"/>
        <end position="542"/>
    </location>
</feature>
<dbReference type="Gene3D" id="3.40.50.1910">
    <property type="match status" value="2"/>
</dbReference>
<comment type="similarity">
    <text evidence="1">Belongs to the STXBP/unc-18/SEC1 family.</text>
</comment>
<dbReference type="Gene3D" id="3.90.830.10">
    <property type="entry name" value="Syntaxin Binding Protein 1, Chain A, domain 2"/>
    <property type="match status" value="1"/>
</dbReference>
<keyword evidence="4" id="KW-1185">Reference proteome</keyword>
<dbReference type="Pfam" id="PF00995">
    <property type="entry name" value="Sec1"/>
    <property type="match status" value="1"/>
</dbReference>
<name>A0ABQ8YU47_9EUKA</name>
<gene>
    <name evidence="3" type="ORF">M0813_17801</name>
</gene>
<comment type="caution">
    <text evidence="3">The sequence shown here is derived from an EMBL/GenBank/DDBJ whole genome shotgun (WGS) entry which is preliminary data.</text>
</comment>
<reference evidence="3" key="1">
    <citation type="submission" date="2022-08" db="EMBL/GenBank/DDBJ databases">
        <title>Novel sulfate-reducing endosymbionts in the free-living metamonad Anaeramoeba.</title>
        <authorList>
            <person name="Jerlstrom-Hultqvist J."/>
            <person name="Cepicka I."/>
            <person name="Gallot-Lavallee L."/>
            <person name="Salas-Leiva D."/>
            <person name="Curtis B.A."/>
            <person name="Zahonova K."/>
            <person name="Pipaliya S."/>
            <person name="Dacks J."/>
            <person name="Roger A.J."/>
        </authorList>
    </citation>
    <scope>NUCLEOTIDE SEQUENCE</scope>
    <source>
        <strain evidence="3">Schooner1</strain>
    </source>
</reference>
<organism evidence="3 4">
    <name type="scientific">Anaeramoeba flamelloides</name>
    <dbReference type="NCBI Taxonomy" id="1746091"/>
    <lineage>
        <taxon>Eukaryota</taxon>
        <taxon>Metamonada</taxon>
        <taxon>Anaeramoebidae</taxon>
        <taxon>Anaeramoeba</taxon>
    </lineage>
</organism>
<dbReference type="InterPro" id="IPR036045">
    <property type="entry name" value="Sec1-like_sf"/>
</dbReference>
<protein>
    <submittedName>
        <fullName evidence="3">Vacuolar protein sorting-associated protein 33a</fullName>
    </submittedName>
</protein>
<dbReference type="PANTHER" id="PTHR11679">
    <property type="entry name" value="VESICLE PROTEIN SORTING-ASSOCIATED"/>
    <property type="match status" value="1"/>
</dbReference>
<dbReference type="Proteomes" id="UP001150062">
    <property type="component" value="Unassembled WGS sequence"/>
</dbReference>
<dbReference type="Gene3D" id="3.40.50.2060">
    <property type="match status" value="1"/>
</dbReference>
<sequence>MNILDLENSTVLDNIGIIREDYQEQLSKYFRKIRGDKALLIDPDLFGSLLMIVSNEFFRKNNIIVQQSLSSKPINYEEGPILILVRTEIQKMNLVSSFIKEQEKKNGKNKHKYHLFFVPHQEILCEKALETLGVRQLVTLYEFDLDLFPLDQDLLTMSRNSSFASLSQGDPEILSDVAKSLKKLEYLFGQFEEICWLGKNSKLVLQIYENLQSKRNTHTSENSQIKKVILVDRTIDLITPLLTQQTYEGMVDEIYGIENSILEIDPRIVGKQTQNQEDQKIRFALNSNDSFFQGIRDLNWISAIKTFKLKSKSISQLYASSNDDRTIKELKQFIHDVQTSRDETISLKNHISISEHAQKSIDKGTIMREIIQNELSMLVESVVFFDFIKYIIYDEENMIKVLRFMCLHSLIHPGKAKQLSEIKKEFLFEYGFKYLPMLQHLEKIGLLTDNPNVNFSGLRNLLKLYNEDQALTIGPHTVFSGYKPISISLVQQILDKKKNLKNFNKATKNYLKTEYGEYNVNKNNEETEKSEEEEKGNEEEKKEEIDTNKVCLVYFIGGVTYGEISALRMLSQQSTFEYNFVIATTNIINGDQMIKSCLNL</sequence>
<evidence type="ECO:0000256" key="2">
    <source>
        <dbReference type="SAM" id="MobiDB-lite"/>
    </source>
</evidence>
<evidence type="ECO:0000256" key="1">
    <source>
        <dbReference type="ARBA" id="ARBA00009884"/>
    </source>
</evidence>
<dbReference type="InterPro" id="IPR043127">
    <property type="entry name" value="Sec-1-like_dom3a"/>
</dbReference>
<dbReference type="SUPFAM" id="SSF56815">
    <property type="entry name" value="Sec1/munc18-like (SM) proteins"/>
    <property type="match status" value="1"/>
</dbReference>
<dbReference type="InterPro" id="IPR001619">
    <property type="entry name" value="Sec1-like"/>
</dbReference>